<dbReference type="Pfam" id="PF14559">
    <property type="entry name" value="TPR_19"/>
    <property type="match status" value="2"/>
</dbReference>
<dbReference type="EMBL" id="CP000473">
    <property type="protein sequence ID" value="ABJ85629.1"/>
    <property type="molecule type" value="Genomic_DNA"/>
</dbReference>
<dbReference type="Gene3D" id="1.25.40.10">
    <property type="entry name" value="Tetratricopeptide repeat domain"/>
    <property type="match status" value="5"/>
</dbReference>
<name>Q01XI6_SOLUE</name>
<feature type="repeat" description="TPR" evidence="1">
    <location>
        <begin position="56"/>
        <end position="89"/>
    </location>
</feature>
<dbReference type="GO" id="GO:0042802">
    <property type="term" value="F:identical protein binding"/>
    <property type="evidence" value="ECO:0007669"/>
    <property type="project" value="InterPro"/>
</dbReference>
<dbReference type="Pfam" id="PF13432">
    <property type="entry name" value="TPR_16"/>
    <property type="match status" value="2"/>
</dbReference>
<feature type="repeat" description="TPR" evidence="1">
    <location>
        <begin position="269"/>
        <end position="302"/>
    </location>
</feature>
<dbReference type="InParanoid" id="Q01XI6"/>
<feature type="repeat" description="TPR" evidence="1">
    <location>
        <begin position="22"/>
        <end position="55"/>
    </location>
</feature>
<proteinExistence type="predicted"/>
<dbReference type="AlphaFoldDB" id="Q01XI6"/>
<reference evidence="2" key="1">
    <citation type="submission" date="2006-10" db="EMBL/GenBank/DDBJ databases">
        <title>Complete sequence of Solibacter usitatus Ellin6076.</title>
        <authorList>
            <consortium name="US DOE Joint Genome Institute"/>
            <person name="Copeland A."/>
            <person name="Lucas S."/>
            <person name="Lapidus A."/>
            <person name="Barry K."/>
            <person name="Detter J.C."/>
            <person name="Glavina del Rio T."/>
            <person name="Hammon N."/>
            <person name="Israni S."/>
            <person name="Dalin E."/>
            <person name="Tice H."/>
            <person name="Pitluck S."/>
            <person name="Thompson L.S."/>
            <person name="Brettin T."/>
            <person name="Bruce D."/>
            <person name="Han C."/>
            <person name="Tapia R."/>
            <person name="Gilna P."/>
            <person name="Schmutz J."/>
            <person name="Larimer F."/>
            <person name="Land M."/>
            <person name="Hauser L."/>
            <person name="Kyrpides N."/>
            <person name="Mikhailova N."/>
            <person name="Janssen P.H."/>
            <person name="Kuske C.R."/>
            <person name="Richardson P."/>
        </authorList>
    </citation>
    <scope>NUCLEOTIDE SEQUENCE</scope>
    <source>
        <strain evidence="2">Ellin6076</strain>
    </source>
</reference>
<dbReference type="HOGENOM" id="CLU_007251_1_0_0"/>
<dbReference type="InterPro" id="IPR011717">
    <property type="entry name" value="TPR-4"/>
</dbReference>
<dbReference type="PROSITE" id="PS51257">
    <property type="entry name" value="PROKAR_LIPOPROTEIN"/>
    <property type="match status" value="1"/>
</dbReference>
<dbReference type="InterPro" id="IPR011990">
    <property type="entry name" value="TPR-like_helical_dom_sf"/>
</dbReference>
<sequence precursor="true">MKAIPLLLLLPVLLLLACGGSARQHLSRGNSFYAQQKYSDAEINYSKAIQQDPRLVEAYFRLGLTYAKEQRPADAHRSLAKAVEFSPRDITFAVALGDLTFAIYVQDPTRPKMMYDQTAIMADRILALDANSPDGLRLKGSLRLLDRKPEESVVLYRRANELRPSNGDIVLGYTQALMQAGKVAEAESLASVFLAKNSWFAPLYGVLYDEYMARGRREDAEKTLQAWAAKNPKSIDAVLRLASHYVRVQRMADATSVLRQAAEDTANFPDGRIRVGDFYAGLGRWSDAFEQYQKGLQSDSKNALKYRKKMASAYLAQGNQQAAAQALDQIVKDFPEDSDAKGARARLWLDMGKTDAADSALAEFQARTKAQPGDPSLLYELGRAYLLKGDLPAARSALTRAAELKKEYLPPRFALAQLALNQKLSNQAIHAAEEILEVAPGEPRARLMRAMGLMSADRLPEAKQELRLLLRDYPRFSEAQLQTGLLAIREKNFGEAEAIFRGLSAGGTRDGAAAEGLAGAYVAQGHYDKALQVLQNEVEKNPDNLGLANALALTALEAKRYDLAITRWQMIVAARPKSLLPYVSLATSYRLSGNAAAARATLQRAQAIDSSEPREKGALAAELFANGMAVESRETLRRMLGPQSSAGELNNLAFLIVETGGDFKEAQQLIERALAQVPGDVHALDTLGWIYVKKGMPDEAIQILTKLIQKSPSEPSYLYHLGAALVQKGDKPKARSALEAALAKNLEPSDAGNARKLLAALN</sequence>
<gene>
    <name evidence="2" type="ordered locus">Acid_4670</name>
</gene>
<dbReference type="Pfam" id="PF07721">
    <property type="entry name" value="TPR_4"/>
    <property type="match status" value="1"/>
</dbReference>
<dbReference type="PANTHER" id="PTHR12558:SF13">
    <property type="entry name" value="CELL DIVISION CYCLE PROTEIN 27 HOMOLOG"/>
    <property type="match status" value="1"/>
</dbReference>
<protein>
    <submittedName>
        <fullName evidence="2">Tetratricopeptide TPR_2 repeat protein</fullName>
    </submittedName>
</protein>
<evidence type="ECO:0000313" key="2">
    <source>
        <dbReference type="EMBL" id="ABJ85629.1"/>
    </source>
</evidence>
<dbReference type="KEGG" id="sus:Acid_4670"/>
<feature type="repeat" description="TPR" evidence="1">
    <location>
        <begin position="681"/>
        <end position="714"/>
    </location>
</feature>
<feature type="repeat" description="TPR" evidence="1">
    <location>
        <begin position="511"/>
        <end position="544"/>
    </location>
</feature>
<organism evidence="2">
    <name type="scientific">Solibacter usitatus (strain Ellin6076)</name>
    <dbReference type="NCBI Taxonomy" id="234267"/>
    <lineage>
        <taxon>Bacteria</taxon>
        <taxon>Pseudomonadati</taxon>
        <taxon>Acidobacteriota</taxon>
        <taxon>Terriglobia</taxon>
        <taxon>Bryobacterales</taxon>
        <taxon>Solibacteraceae</taxon>
        <taxon>Candidatus Solibacter</taxon>
    </lineage>
</organism>
<accession>Q01XI6</accession>
<dbReference type="STRING" id="234267.Acid_4670"/>
<dbReference type="eggNOG" id="COG0457">
    <property type="taxonomic scope" value="Bacteria"/>
</dbReference>
<keyword evidence="1" id="KW-0802">TPR repeat</keyword>
<dbReference type="PANTHER" id="PTHR12558">
    <property type="entry name" value="CELL DIVISION CYCLE 16,23,27"/>
    <property type="match status" value="1"/>
</dbReference>
<dbReference type="PROSITE" id="PS50005">
    <property type="entry name" value="TPR"/>
    <property type="match status" value="6"/>
</dbReference>
<dbReference type="SMART" id="SM00028">
    <property type="entry name" value="TPR"/>
    <property type="match status" value="13"/>
</dbReference>
<feature type="repeat" description="TPR" evidence="1">
    <location>
        <begin position="375"/>
        <end position="408"/>
    </location>
</feature>
<dbReference type="Pfam" id="PF13174">
    <property type="entry name" value="TPR_6"/>
    <property type="match status" value="1"/>
</dbReference>
<evidence type="ECO:0000256" key="1">
    <source>
        <dbReference type="PROSITE-ProRule" id="PRU00339"/>
    </source>
</evidence>
<dbReference type="eggNOG" id="COG3063">
    <property type="taxonomic scope" value="Bacteria"/>
</dbReference>
<dbReference type="Pfam" id="PF13414">
    <property type="entry name" value="TPR_11"/>
    <property type="match status" value="1"/>
</dbReference>
<dbReference type="SUPFAM" id="SSF48452">
    <property type="entry name" value="TPR-like"/>
    <property type="match status" value="4"/>
</dbReference>
<dbReference type="InterPro" id="IPR019734">
    <property type="entry name" value="TPR_rpt"/>
</dbReference>